<keyword evidence="4 5" id="KW-0472">Membrane</keyword>
<organism evidence="7 8">
    <name type="scientific">Armatimonas rosea</name>
    <dbReference type="NCBI Taxonomy" id="685828"/>
    <lineage>
        <taxon>Bacteria</taxon>
        <taxon>Bacillati</taxon>
        <taxon>Armatimonadota</taxon>
        <taxon>Armatimonadia</taxon>
        <taxon>Armatimonadales</taxon>
        <taxon>Armatimonadaceae</taxon>
        <taxon>Armatimonas</taxon>
    </lineage>
</organism>
<dbReference type="Gene3D" id="3.30.750.24">
    <property type="entry name" value="STAS domain"/>
    <property type="match status" value="1"/>
</dbReference>
<dbReference type="InterPro" id="IPR011547">
    <property type="entry name" value="SLC26A/SulP_dom"/>
</dbReference>
<dbReference type="RefSeq" id="WP_184197162.1">
    <property type="nucleotide sequence ID" value="NZ_JACHGW010000002.1"/>
</dbReference>
<keyword evidence="7" id="KW-0456">Lyase</keyword>
<evidence type="ECO:0000256" key="1">
    <source>
        <dbReference type="ARBA" id="ARBA00004141"/>
    </source>
</evidence>
<feature type="domain" description="SLC26A/SulP transporter" evidence="6">
    <location>
        <begin position="15"/>
        <end position="375"/>
    </location>
</feature>
<dbReference type="Pfam" id="PF00916">
    <property type="entry name" value="Sulfate_transp"/>
    <property type="match status" value="1"/>
</dbReference>
<feature type="transmembrane region" description="Helical" evidence="5">
    <location>
        <begin position="371"/>
        <end position="402"/>
    </location>
</feature>
<evidence type="ECO:0000313" key="8">
    <source>
        <dbReference type="Proteomes" id="UP000520814"/>
    </source>
</evidence>
<feature type="transmembrane region" description="Helical" evidence="5">
    <location>
        <begin position="84"/>
        <end position="106"/>
    </location>
</feature>
<name>A0A7W9W7G4_ARMRO</name>
<sequence length="502" mass="52270">MDSQQTARRSYFHAADLPASLVVFLVAVPLALGIANASGAPIASGLIGCIVGGIVAGLVGGAPLQVSGPAAGLTVLVFGLVQKFGWTQMCAISLAAGVIQLCFGALRIARACLLISPAVVHGMLAGIGVTIALAQFHVMLGGKPRPAALLNLKAIPYEVGQLLAHPTTAEVHAAVLGVVTIAILIVWGYLPARVRLIPGALVSVLVATVLGNLFFTQAPRVAIKDGSLFQLQVPQLPADLGGFFVAALTIAVVASVESLLCAVATDKLHSGPRANLDRELIGQGAANALSGLLGGLPVTGVIVRSAANVTAGAKTQGSAVLHGLWIVLFVLVATPQLNKIPLAALAGLLIHVGVRLVNLHHIKELHLHREVVVYLVTALGVAFVNLLAGVGLGMGLALLLLLRRLAYLKIQVESRSTSWHVAIQGALNFLSMPQLTAELAKIPSGARVDVDLQVEFMDHAAFEALHSWRHTHEKSGGVVDIDERHEAWYGAAKSGQPRVKRD</sequence>
<feature type="transmembrane region" description="Helical" evidence="5">
    <location>
        <begin position="118"/>
        <end position="140"/>
    </location>
</feature>
<dbReference type="SUPFAM" id="SSF52091">
    <property type="entry name" value="SpoIIaa-like"/>
    <property type="match status" value="1"/>
</dbReference>
<feature type="transmembrane region" description="Helical" evidence="5">
    <location>
        <begin position="197"/>
        <end position="215"/>
    </location>
</feature>
<dbReference type="InterPro" id="IPR036513">
    <property type="entry name" value="STAS_dom_sf"/>
</dbReference>
<dbReference type="EC" id="4.2.1.1" evidence="7"/>
<feature type="transmembrane region" description="Helical" evidence="5">
    <location>
        <begin position="42"/>
        <end position="64"/>
    </location>
</feature>
<dbReference type="EMBL" id="JACHGW010000002">
    <property type="protein sequence ID" value="MBB6051060.1"/>
    <property type="molecule type" value="Genomic_DNA"/>
</dbReference>
<dbReference type="AlphaFoldDB" id="A0A7W9W7G4"/>
<dbReference type="GO" id="GO:0055085">
    <property type="term" value="P:transmembrane transport"/>
    <property type="evidence" value="ECO:0007669"/>
    <property type="project" value="InterPro"/>
</dbReference>
<proteinExistence type="predicted"/>
<comment type="subcellular location">
    <subcellularLocation>
        <location evidence="1">Membrane</location>
        <topology evidence="1">Multi-pass membrane protein</topology>
    </subcellularLocation>
</comment>
<feature type="transmembrane region" description="Helical" evidence="5">
    <location>
        <begin position="340"/>
        <end position="359"/>
    </location>
</feature>
<feature type="transmembrane region" description="Helical" evidence="5">
    <location>
        <begin position="315"/>
        <end position="333"/>
    </location>
</feature>
<comment type="caution">
    <text evidence="7">The sequence shown here is derived from an EMBL/GenBank/DDBJ whole genome shotgun (WGS) entry which is preliminary data.</text>
</comment>
<dbReference type="GO" id="GO:0016020">
    <property type="term" value="C:membrane"/>
    <property type="evidence" value="ECO:0007669"/>
    <property type="project" value="UniProtKB-SubCell"/>
</dbReference>
<keyword evidence="8" id="KW-1185">Reference proteome</keyword>
<accession>A0A7W9W7G4</accession>
<feature type="transmembrane region" description="Helical" evidence="5">
    <location>
        <begin position="171"/>
        <end position="190"/>
    </location>
</feature>
<dbReference type="PANTHER" id="PTHR11814">
    <property type="entry name" value="SULFATE TRANSPORTER"/>
    <property type="match status" value="1"/>
</dbReference>
<gene>
    <name evidence="7" type="ORF">HNQ39_002851</name>
</gene>
<evidence type="ECO:0000256" key="2">
    <source>
        <dbReference type="ARBA" id="ARBA00022692"/>
    </source>
</evidence>
<dbReference type="InterPro" id="IPR001902">
    <property type="entry name" value="SLC26A/SulP_fam"/>
</dbReference>
<evidence type="ECO:0000313" key="7">
    <source>
        <dbReference type="EMBL" id="MBB6051060.1"/>
    </source>
</evidence>
<evidence type="ECO:0000256" key="4">
    <source>
        <dbReference type="ARBA" id="ARBA00023136"/>
    </source>
</evidence>
<protein>
    <submittedName>
        <fullName evidence="7">Carbonic anhydrase</fullName>
        <ecNumber evidence="7">4.2.1.1</ecNumber>
    </submittedName>
</protein>
<evidence type="ECO:0000256" key="3">
    <source>
        <dbReference type="ARBA" id="ARBA00022989"/>
    </source>
</evidence>
<feature type="transmembrane region" description="Helical" evidence="5">
    <location>
        <begin position="17"/>
        <end position="35"/>
    </location>
</feature>
<keyword evidence="3 5" id="KW-1133">Transmembrane helix</keyword>
<reference evidence="7 8" key="1">
    <citation type="submission" date="2020-08" db="EMBL/GenBank/DDBJ databases">
        <title>Genomic Encyclopedia of Type Strains, Phase IV (KMG-IV): sequencing the most valuable type-strain genomes for metagenomic binning, comparative biology and taxonomic classification.</title>
        <authorList>
            <person name="Goeker M."/>
        </authorList>
    </citation>
    <scope>NUCLEOTIDE SEQUENCE [LARGE SCALE GENOMIC DNA]</scope>
    <source>
        <strain evidence="7 8">DSM 23562</strain>
    </source>
</reference>
<evidence type="ECO:0000256" key="5">
    <source>
        <dbReference type="SAM" id="Phobius"/>
    </source>
</evidence>
<dbReference type="GO" id="GO:0004089">
    <property type="term" value="F:carbonate dehydratase activity"/>
    <property type="evidence" value="ECO:0007669"/>
    <property type="project" value="UniProtKB-EC"/>
</dbReference>
<keyword evidence="2 5" id="KW-0812">Transmembrane</keyword>
<feature type="transmembrane region" description="Helical" evidence="5">
    <location>
        <begin position="243"/>
        <end position="264"/>
    </location>
</feature>
<evidence type="ECO:0000259" key="6">
    <source>
        <dbReference type="Pfam" id="PF00916"/>
    </source>
</evidence>
<dbReference type="Proteomes" id="UP000520814">
    <property type="component" value="Unassembled WGS sequence"/>
</dbReference>